<dbReference type="GO" id="GO:0005506">
    <property type="term" value="F:iron ion binding"/>
    <property type="evidence" value="ECO:0007669"/>
    <property type="project" value="UniProtKB-ARBA"/>
</dbReference>
<dbReference type="Proteomes" id="UP000249458">
    <property type="component" value="Unassembled WGS sequence"/>
</dbReference>
<sequence length="278" mass="31929">MAGKETPVFWNQDEEGLIRDYQEEGVVCIRQLLNPKQIALLTEGIEHNLQQLSHRAKVASRPDDPGCFVEDFCTWQTNPFYQELIFDSCLGEIAAKLTDSRHIRLYHDHLLVKEADTLQSTPWHQDQPYYNIEGLQNCSMWIPVDPVSQHAALRFVSHSHRGPWLMPRSFMDKQAKWFPEGSLGELPDIEQNPQQYEIKSWSMQPGDVICFHMLSLHSSRGADTGQRRRAFSLRFLGDDIIHAPRPWITSPDFPGLTEELAAGAPMCHPLFPVIWKAD</sequence>
<dbReference type="EMBL" id="MVJN01000007">
    <property type="protein sequence ID" value="RAP36078.1"/>
    <property type="molecule type" value="Genomic_DNA"/>
</dbReference>
<reference evidence="1 2" key="1">
    <citation type="submission" date="2017-02" db="EMBL/GenBank/DDBJ databases">
        <title>Legionella quilivanii strain from human: case report and whole genome sequencing analysis.</title>
        <authorList>
            <person name="Lalancette C."/>
            <person name="Leduc J.-M."/>
            <person name="Levesque S."/>
            <person name="Fournier E."/>
            <person name="Saoud J."/>
            <person name="Faucher S.P."/>
            <person name="Bernard K."/>
            <person name="Martineau C."/>
            <person name="Longtin J."/>
        </authorList>
    </citation>
    <scope>NUCLEOTIDE SEQUENCE [LARGE SCALE GENOMIC DNA]</scope>
    <source>
        <strain evidence="1 2">ID143958</strain>
    </source>
</reference>
<organism evidence="1 2">
    <name type="scientific">Legionella quinlivanii</name>
    <dbReference type="NCBI Taxonomy" id="45073"/>
    <lineage>
        <taxon>Bacteria</taxon>
        <taxon>Pseudomonadati</taxon>
        <taxon>Pseudomonadota</taxon>
        <taxon>Gammaproteobacteria</taxon>
        <taxon>Legionellales</taxon>
        <taxon>Legionellaceae</taxon>
        <taxon>Legionella</taxon>
    </lineage>
</organism>
<evidence type="ECO:0000313" key="1">
    <source>
        <dbReference type="EMBL" id="RAP36078.1"/>
    </source>
</evidence>
<name>A0A364LIE7_9GAMM</name>
<dbReference type="SUPFAM" id="SSF51197">
    <property type="entry name" value="Clavaminate synthase-like"/>
    <property type="match status" value="1"/>
</dbReference>
<dbReference type="PANTHER" id="PTHR20883:SF49">
    <property type="entry name" value="PHYTANOYL-COA DIOXYGENASE"/>
    <property type="match status" value="1"/>
</dbReference>
<proteinExistence type="predicted"/>
<evidence type="ECO:0000313" key="2">
    <source>
        <dbReference type="Proteomes" id="UP000249458"/>
    </source>
</evidence>
<dbReference type="PANTHER" id="PTHR20883">
    <property type="entry name" value="PHYTANOYL-COA DIOXYGENASE DOMAIN CONTAINING 1"/>
    <property type="match status" value="1"/>
</dbReference>
<accession>A0A364LIE7</accession>
<dbReference type="InterPro" id="IPR008775">
    <property type="entry name" value="Phytyl_CoA_dOase-like"/>
</dbReference>
<dbReference type="Pfam" id="PF05721">
    <property type="entry name" value="PhyH"/>
    <property type="match status" value="1"/>
</dbReference>
<keyword evidence="1" id="KW-0560">Oxidoreductase</keyword>
<keyword evidence="1" id="KW-0223">Dioxygenase</keyword>
<gene>
    <name evidence="1" type="ORF">B1207_10040</name>
</gene>
<dbReference type="AlphaFoldDB" id="A0A364LIE7"/>
<comment type="caution">
    <text evidence="1">The sequence shown here is derived from an EMBL/GenBank/DDBJ whole genome shotgun (WGS) entry which is preliminary data.</text>
</comment>
<protein>
    <submittedName>
        <fullName evidence="1">Phytanoyl-CoA dioxygenase</fullName>
    </submittedName>
</protein>
<dbReference type="Gene3D" id="2.60.120.620">
    <property type="entry name" value="q2cbj1_9rhob like domain"/>
    <property type="match status" value="1"/>
</dbReference>
<dbReference type="GO" id="GO:0016706">
    <property type="term" value="F:2-oxoglutarate-dependent dioxygenase activity"/>
    <property type="evidence" value="ECO:0007669"/>
    <property type="project" value="UniProtKB-ARBA"/>
</dbReference>